<feature type="transmembrane region" description="Helical" evidence="7">
    <location>
        <begin position="215"/>
        <end position="238"/>
    </location>
</feature>
<keyword evidence="6 7" id="KW-0472">Membrane</keyword>
<dbReference type="EMBL" id="HBFC01006874">
    <property type="protein sequence ID" value="CAD8701186.1"/>
    <property type="molecule type" value="Transcribed_RNA"/>
</dbReference>
<evidence type="ECO:0000256" key="2">
    <source>
        <dbReference type="ARBA" id="ARBA00008432"/>
    </source>
</evidence>
<feature type="transmembrane region" description="Helical" evidence="7">
    <location>
        <begin position="437"/>
        <end position="460"/>
    </location>
</feature>
<feature type="transmembrane region" description="Helical" evidence="7">
    <location>
        <begin position="381"/>
        <end position="401"/>
    </location>
</feature>
<evidence type="ECO:0000256" key="3">
    <source>
        <dbReference type="ARBA" id="ARBA00022692"/>
    </source>
</evidence>
<comment type="subcellular location">
    <subcellularLocation>
        <location evidence="1">Membrane</location>
        <topology evidence="1">Multi-pass membrane protein</topology>
    </subcellularLocation>
</comment>
<feature type="transmembrane region" description="Helical" evidence="7">
    <location>
        <begin position="128"/>
        <end position="145"/>
    </location>
</feature>
<comment type="similarity">
    <text evidence="2">Belongs to the major facilitator superfamily. Nitrate/nitrite porter (TC 2.A.1.8) family.</text>
</comment>
<dbReference type="PANTHER" id="PTHR23515">
    <property type="entry name" value="HIGH-AFFINITY NITRATE TRANSPORTER 2.3"/>
    <property type="match status" value="1"/>
</dbReference>
<evidence type="ECO:0000256" key="5">
    <source>
        <dbReference type="ARBA" id="ARBA00023063"/>
    </source>
</evidence>
<evidence type="ECO:0000256" key="6">
    <source>
        <dbReference type="ARBA" id="ARBA00023136"/>
    </source>
</evidence>
<accession>A0A7S0SCP4</accession>
<evidence type="ECO:0000256" key="1">
    <source>
        <dbReference type="ARBA" id="ARBA00004141"/>
    </source>
</evidence>
<evidence type="ECO:0008006" key="9">
    <source>
        <dbReference type="Google" id="ProtNLM"/>
    </source>
</evidence>
<name>A0A7S0SCP4_9CHLO</name>
<dbReference type="CDD" id="cd17341">
    <property type="entry name" value="MFS_NRT2_like"/>
    <property type="match status" value="1"/>
</dbReference>
<feature type="transmembrane region" description="Helical" evidence="7">
    <location>
        <begin position="157"/>
        <end position="176"/>
    </location>
</feature>
<dbReference type="AlphaFoldDB" id="A0A7S0SCP4"/>
<dbReference type="GO" id="GO:0042128">
    <property type="term" value="P:nitrate assimilation"/>
    <property type="evidence" value="ECO:0007669"/>
    <property type="project" value="UniProtKB-KW"/>
</dbReference>
<feature type="transmembrane region" description="Helical" evidence="7">
    <location>
        <begin position="472"/>
        <end position="491"/>
    </location>
</feature>
<dbReference type="GO" id="GO:0016020">
    <property type="term" value="C:membrane"/>
    <property type="evidence" value="ECO:0007669"/>
    <property type="project" value="UniProtKB-SubCell"/>
</dbReference>
<dbReference type="SUPFAM" id="SSF103473">
    <property type="entry name" value="MFS general substrate transporter"/>
    <property type="match status" value="1"/>
</dbReference>
<dbReference type="GO" id="GO:1990351">
    <property type="term" value="C:transporter complex"/>
    <property type="evidence" value="ECO:0007669"/>
    <property type="project" value="UniProtKB-ARBA"/>
</dbReference>
<sequence>MASVVEVAVETNGQPISSVSAIGVPLSEPRLSYISGAPFPTVPPAVVRAPSRKVKAAFVARVERPKFTIEVDSENKAKSLNVFSFDFPHHASFHVSWIGFFVSFVSTFAAAPMVAIIREDLELTKPDLGNAGLAAVTGTIVARVVMGSVCDLVGPRYGLSIVLLLSAPFCFCMSFVTTAAGFLICRMGIGLGLATFVACQFWMSCMFNGKCVGIANATAAGWGNLGGGVTQFLMPLIFRGMVQATEGRIFAAWRWSFLVPGLLHTVLGVVVMAIGQDLPDGNYRMLQKTGQLEEKSAWKTQYLACINYRTWCMMATYGFCFGVELTMNNIVAGYFHDQFELDIVTAGVLASCYGLMNLFARSIGGMLSDFTSAKYGMRGRLWTLWVCQTLEGVLCVMMAFAKDSLSSTVMCMVAFSIFVQASEGASYGIVPFLTRRSLGVASGYVGAGGNAGSTICMALFFTSADIQTHEGILYMGFAIIAVTMLVIPIHFPMWGSMFLPGDNRFTEEDYYIKGEFTEDEVKQGLATSVQRFCDNSRGEREPKNRPEPSRIRKIFIRP</sequence>
<protein>
    <recommendedName>
        <fullName evidence="9">Major facilitator superfamily (MFS) profile domain-containing protein</fullName>
    </recommendedName>
</protein>
<feature type="transmembrane region" description="Helical" evidence="7">
    <location>
        <begin position="250"/>
        <end position="275"/>
    </location>
</feature>
<dbReference type="Gene3D" id="1.20.1250.20">
    <property type="entry name" value="MFS general substrate transporter like domains"/>
    <property type="match status" value="2"/>
</dbReference>
<evidence type="ECO:0000313" key="8">
    <source>
        <dbReference type="EMBL" id="CAD8701186.1"/>
    </source>
</evidence>
<dbReference type="Pfam" id="PF07690">
    <property type="entry name" value="MFS_1"/>
    <property type="match status" value="1"/>
</dbReference>
<feature type="transmembrane region" description="Helical" evidence="7">
    <location>
        <begin position="95"/>
        <end position="116"/>
    </location>
</feature>
<dbReference type="InterPro" id="IPR036259">
    <property type="entry name" value="MFS_trans_sf"/>
</dbReference>
<dbReference type="InterPro" id="IPR044772">
    <property type="entry name" value="NO3_transporter"/>
</dbReference>
<gene>
    <name evidence="8" type="ORF">MANT1106_LOCUS3868</name>
</gene>
<reference evidence="8" key="1">
    <citation type="submission" date="2021-01" db="EMBL/GenBank/DDBJ databases">
        <authorList>
            <person name="Corre E."/>
            <person name="Pelletier E."/>
            <person name="Niang G."/>
            <person name="Scheremetjew M."/>
            <person name="Finn R."/>
            <person name="Kale V."/>
            <person name="Holt S."/>
            <person name="Cochrane G."/>
            <person name="Meng A."/>
            <person name="Brown T."/>
            <person name="Cohen L."/>
        </authorList>
    </citation>
    <scope>NUCLEOTIDE SEQUENCE</scope>
    <source>
        <strain evidence="8">SL-175</strain>
    </source>
</reference>
<feature type="transmembrane region" description="Helical" evidence="7">
    <location>
        <begin position="183"/>
        <end position="203"/>
    </location>
</feature>
<organism evidence="8">
    <name type="scientific">Mantoniella antarctica</name>
    <dbReference type="NCBI Taxonomy" id="81844"/>
    <lineage>
        <taxon>Eukaryota</taxon>
        <taxon>Viridiplantae</taxon>
        <taxon>Chlorophyta</taxon>
        <taxon>Mamiellophyceae</taxon>
        <taxon>Mamiellales</taxon>
        <taxon>Mamiellaceae</taxon>
        <taxon>Mantoniella</taxon>
    </lineage>
</organism>
<keyword evidence="4 7" id="KW-1133">Transmembrane helix</keyword>
<proteinExistence type="inferred from homology"/>
<feature type="transmembrane region" description="Helical" evidence="7">
    <location>
        <begin position="343"/>
        <end position="360"/>
    </location>
</feature>
<keyword evidence="3 7" id="KW-0812">Transmembrane</keyword>
<evidence type="ECO:0000256" key="4">
    <source>
        <dbReference type="ARBA" id="ARBA00022989"/>
    </source>
</evidence>
<keyword evidence="5" id="KW-0534">Nitrate assimilation</keyword>
<dbReference type="FunFam" id="1.20.1250.20:FF:000053">
    <property type="entry name" value="Nitrate transporter 2.1"/>
    <property type="match status" value="1"/>
</dbReference>
<dbReference type="GO" id="GO:0015112">
    <property type="term" value="F:nitrate transmembrane transporter activity"/>
    <property type="evidence" value="ECO:0007669"/>
    <property type="project" value="InterPro"/>
</dbReference>
<evidence type="ECO:0000256" key="7">
    <source>
        <dbReference type="SAM" id="Phobius"/>
    </source>
</evidence>
<dbReference type="InterPro" id="IPR011701">
    <property type="entry name" value="MFS"/>
</dbReference>
<feature type="transmembrane region" description="Helical" evidence="7">
    <location>
        <begin position="407"/>
        <end position="430"/>
    </location>
</feature>